<sequence>MANPTYLVPAEWFRHRLHGPRRLLIDLDIFMGCYQSYGSTIKITKANVNAEDHRSVMENAGKLDEGGSDGM</sequence>
<organism evidence="1 2">
    <name type="scientific">Panagrellus redivivus</name>
    <name type="common">Microworm</name>
    <dbReference type="NCBI Taxonomy" id="6233"/>
    <lineage>
        <taxon>Eukaryota</taxon>
        <taxon>Metazoa</taxon>
        <taxon>Ecdysozoa</taxon>
        <taxon>Nematoda</taxon>
        <taxon>Chromadorea</taxon>
        <taxon>Rhabditida</taxon>
        <taxon>Tylenchina</taxon>
        <taxon>Panagrolaimomorpha</taxon>
        <taxon>Panagrolaimoidea</taxon>
        <taxon>Panagrolaimidae</taxon>
        <taxon>Panagrellus</taxon>
    </lineage>
</organism>
<name>A0A7E4VM52_PANRE</name>
<dbReference type="WBParaSite" id="Pan_g22878.t1">
    <property type="protein sequence ID" value="Pan_g22878.t1"/>
    <property type="gene ID" value="Pan_g22878"/>
</dbReference>
<protein>
    <submittedName>
        <fullName evidence="2">Uncharacterized protein</fullName>
    </submittedName>
</protein>
<keyword evidence="1" id="KW-1185">Reference proteome</keyword>
<proteinExistence type="predicted"/>
<evidence type="ECO:0000313" key="2">
    <source>
        <dbReference type="WBParaSite" id="Pan_g22878.t1"/>
    </source>
</evidence>
<evidence type="ECO:0000313" key="1">
    <source>
        <dbReference type="Proteomes" id="UP000492821"/>
    </source>
</evidence>
<dbReference type="Proteomes" id="UP000492821">
    <property type="component" value="Unassembled WGS sequence"/>
</dbReference>
<reference evidence="2" key="2">
    <citation type="submission" date="2020-10" db="UniProtKB">
        <authorList>
            <consortium name="WormBaseParasite"/>
        </authorList>
    </citation>
    <scope>IDENTIFICATION</scope>
</reference>
<dbReference type="AlphaFoldDB" id="A0A7E4VM52"/>
<accession>A0A7E4VM52</accession>
<reference evidence="1" key="1">
    <citation type="journal article" date="2013" name="Genetics">
        <title>The draft genome and transcriptome of Panagrellus redivivus are shaped by the harsh demands of a free-living lifestyle.</title>
        <authorList>
            <person name="Srinivasan J."/>
            <person name="Dillman A.R."/>
            <person name="Macchietto M.G."/>
            <person name="Heikkinen L."/>
            <person name="Lakso M."/>
            <person name="Fracchia K.M."/>
            <person name="Antoshechkin I."/>
            <person name="Mortazavi A."/>
            <person name="Wong G."/>
            <person name="Sternberg P.W."/>
        </authorList>
    </citation>
    <scope>NUCLEOTIDE SEQUENCE [LARGE SCALE GENOMIC DNA]</scope>
    <source>
        <strain evidence="1">MT8872</strain>
    </source>
</reference>